<dbReference type="AlphaFoldDB" id="A0A2S7T7X0"/>
<keyword evidence="2" id="KW-1185">Reference proteome</keyword>
<name>A0A2S7T7X0_9FLAO</name>
<evidence type="ECO:0000313" key="2">
    <source>
        <dbReference type="Proteomes" id="UP000239366"/>
    </source>
</evidence>
<dbReference type="EMBL" id="MQVX01000001">
    <property type="protein sequence ID" value="PQJ16020.1"/>
    <property type="molecule type" value="Genomic_DNA"/>
</dbReference>
<organism evidence="1 2">
    <name type="scientific">Aureicoccus marinus</name>
    <dbReference type="NCBI Taxonomy" id="754435"/>
    <lineage>
        <taxon>Bacteria</taxon>
        <taxon>Pseudomonadati</taxon>
        <taxon>Bacteroidota</taxon>
        <taxon>Flavobacteriia</taxon>
        <taxon>Flavobacteriales</taxon>
        <taxon>Flavobacteriaceae</taxon>
        <taxon>Aureicoccus</taxon>
    </lineage>
</organism>
<dbReference type="Pfam" id="PF20001">
    <property type="entry name" value="DUF6428"/>
    <property type="match status" value="1"/>
</dbReference>
<dbReference type="Proteomes" id="UP000239366">
    <property type="component" value="Unassembled WGS sequence"/>
</dbReference>
<gene>
    <name evidence="1" type="ORF">BST99_10055</name>
</gene>
<accession>A0A2S7T7X0</accession>
<evidence type="ECO:0000313" key="1">
    <source>
        <dbReference type="EMBL" id="PQJ16020.1"/>
    </source>
</evidence>
<proteinExistence type="predicted"/>
<dbReference type="InterPro" id="IPR045534">
    <property type="entry name" value="DUF6428"/>
</dbReference>
<comment type="caution">
    <text evidence="1">The sequence shown here is derived from an EMBL/GenBank/DDBJ whole genome shotgun (WGS) entry which is preliminary data.</text>
</comment>
<protein>
    <submittedName>
        <fullName evidence="1">Uncharacterized protein</fullName>
    </submittedName>
</protein>
<dbReference type="OrthoDB" id="66316at2"/>
<sequence length="161" mass="17951">MKTSEFLDLLKEHSGKSLHFEYTPGKRVGNHYHITEVKNVQIEAVDCGGRADQWSETVIQLWESEAEAGKEKPMSAYKAQSILNRVHGVRPMQLDALVKFEYGIDTFHTAQLPVQAAYFNENELLIQLKPDITDCKAKDACGVPEHAEATQNTCQPGSGCC</sequence>
<dbReference type="RefSeq" id="WP_105001690.1">
    <property type="nucleotide sequence ID" value="NZ_MQVX01000001.1"/>
</dbReference>
<reference evidence="2" key="1">
    <citation type="submission" date="2016-11" db="EMBL/GenBank/DDBJ databases">
        <title>Trade-off between light-utilization and light-protection in marine flavobacteria.</title>
        <authorList>
            <person name="Kumagai Y."/>
            <person name="Yoshizawa S."/>
            <person name="Kogure K."/>
        </authorList>
    </citation>
    <scope>NUCLEOTIDE SEQUENCE [LARGE SCALE GENOMIC DNA]</scope>
    <source>
        <strain evidence="2">SG-18</strain>
    </source>
</reference>